<dbReference type="Proteomes" id="UP001151752">
    <property type="component" value="Chromosome 7"/>
</dbReference>
<comment type="caution">
    <text evidence="1">The sequence shown here is derived from an EMBL/GenBank/DDBJ whole genome shotgun (WGS) entry which is preliminary data.</text>
</comment>
<dbReference type="EMBL" id="JAPFFM010000011">
    <property type="protein sequence ID" value="KAJ6733341.1"/>
    <property type="molecule type" value="Genomic_DNA"/>
</dbReference>
<reference evidence="1" key="2">
    <citation type="journal article" date="2023" name="Int. J. Mol. Sci.">
        <title>De Novo Assembly and Annotation of 11 Diverse Shrub Willow (Salix) Genomes Reveals Novel Gene Organization in Sex-Linked Regions.</title>
        <authorList>
            <person name="Hyden B."/>
            <person name="Feng K."/>
            <person name="Yates T.B."/>
            <person name="Jawdy S."/>
            <person name="Cereghino C."/>
            <person name="Smart L.B."/>
            <person name="Muchero W."/>
        </authorList>
    </citation>
    <scope>NUCLEOTIDE SEQUENCE</scope>
    <source>
        <tissue evidence="1">Shoot tip</tissue>
    </source>
</reference>
<sequence length="139" mass="15804">MQYLTIGIDASSGELPKELGMLTDLKVLWASDNELTGRIPDLIGANFPVDYQIFLKGFSLAQIQGMTETLPRPKRNILESVRVLEHFYQEVVTKSLEILRKELLTLALFPSRHFVRLGLNALCATWCRFLSSEVRSVKH</sequence>
<dbReference type="AlphaFoldDB" id="A0A9Q0UNQ8"/>
<dbReference type="SUPFAM" id="SSF52058">
    <property type="entry name" value="L domain-like"/>
    <property type="match status" value="1"/>
</dbReference>
<evidence type="ECO:0000313" key="1">
    <source>
        <dbReference type="EMBL" id="KAJ6733341.1"/>
    </source>
</evidence>
<accession>A0A9Q0UNQ8</accession>
<proteinExistence type="predicted"/>
<dbReference type="InterPro" id="IPR032675">
    <property type="entry name" value="LRR_dom_sf"/>
</dbReference>
<name>A0A9Q0UNQ8_9ROSI</name>
<gene>
    <name evidence="1" type="ORF">OIU74_005154</name>
</gene>
<reference evidence="1" key="1">
    <citation type="submission" date="2022-11" db="EMBL/GenBank/DDBJ databases">
        <authorList>
            <person name="Hyden B.L."/>
            <person name="Feng K."/>
            <person name="Yates T."/>
            <person name="Jawdy S."/>
            <person name="Smart L.B."/>
            <person name="Muchero W."/>
        </authorList>
    </citation>
    <scope>NUCLEOTIDE SEQUENCE</scope>
    <source>
        <tissue evidence="1">Shoot tip</tissue>
    </source>
</reference>
<evidence type="ECO:0000313" key="2">
    <source>
        <dbReference type="Proteomes" id="UP001151752"/>
    </source>
</evidence>
<keyword evidence="2" id="KW-1185">Reference proteome</keyword>
<protein>
    <submittedName>
        <fullName evidence="1">PROMASTIGOTE SURFACE ANTIGEN PROTEIN PSA</fullName>
    </submittedName>
</protein>
<dbReference type="Gene3D" id="3.80.10.10">
    <property type="entry name" value="Ribonuclease Inhibitor"/>
    <property type="match status" value="1"/>
</dbReference>
<organism evidence="1 2">
    <name type="scientific">Salix koriyanagi</name>
    <dbReference type="NCBI Taxonomy" id="2511006"/>
    <lineage>
        <taxon>Eukaryota</taxon>
        <taxon>Viridiplantae</taxon>
        <taxon>Streptophyta</taxon>
        <taxon>Embryophyta</taxon>
        <taxon>Tracheophyta</taxon>
        <taxon>Spermatophyta</taxon>
        <taxon>Magnoliopsida</taxon>
        <taxon>eudicotyledons</taxon>
        <taxon>Gunneridae</taxon>
        <taxon>Pentapetalae</taxon>
        <taxon>rosids</taxon>
        <taxon>fabids</taxon>
        <taxon>Malpighiales</taxon>
        <taxon>Salicaceae</taxon>
        <taxon>Saliceae</taxon>
        <taxon>Salix</taxon>
    </lineage>
</organism>